<dbReference type="CDD" id="cd00093">
    <property type="entry name" value="HTH_XRE"/>
    <property type="match status" value="1"/>
</dbReference>
<dbReference type="InterPro" id="IPR050807">
    <property type="entry name" value="TransReg_Diox_bact_type"/>
</dbReference>
<dbReference type="InterPro" id="IPR011051">
    <property type="entry name" value="RmlC_Cupin_sf"/>
</dbReference>
<dbReference type="InterPro" id="IPR013096">
    <property type="entry name" value="Cupin_2"/>
</dbReference>
<feature type="domain" description="HTH cro/C1-type" evidence="2">
    <location>
        <begin position="25"/>
        <end position="79"/>
    </location>
</feature>
<gene>
    <name evidence="3" type="ORF">OF122_01680</name>
</gene>
<dbReference type="SUPFAM" id="SSF51182">
    <property type="entry name" value="RmlC-like cupins"/>
    <property type="match status" value="1"/>
</dbReference>
<dbReference type="PANTHER" id="PTHR46797">
    <property type="entry name" value="HTH-TYPE TRANSCRIPTIONAL REGULATOR"/>
    <property type="match status" value="1"/>
</dbReference>
<dbReference type="InterPro" id="IPR014710">
    <property type="entry name" value="RmlC-like_jellyroll"/>
</dbReference>
<keyword evidence="4" id="KW-1185">Reference proteome</keyword>
<evidence type="ECO:0000256" key="1">
    <source>
        <dbReference type="ARBA" id="ARBA00023125"/>
    </source>
</evidence>
<evidence type="ECO:0000313" key="4">
    <source>
        <dbReference type="Proteomes" id="UP001163882"/>
    </source>
</evidence>
<proteinExistence type="predicted"/>
<dbReference type="Gene3D" id="1.10.260.40">
    <property type="entry name" value="lambda repressor-like DNA-binding domains"/>
    <property type="match status" value="1"/>
</dbReference>
<dbReference type="Gene3D" id="2.60.120.10">
    <property type="entry name" value="Jelly Rolls"/>
    <property type="match status" value="1"/>
</dbReference>
<dbReference type="SUPFAM" id="SSF47413">
    <property type="entry name" value="lambda repressor-like DNA-binding domains"/>
    <property type="match status" value="1"/>
</dbReference>
<dbReference type="CDD" id="cd02209">
    <property type="entry name" value="cupin_XRE_C"/>
    <property type="match status" value="1"/>
</dbReference>
<dbReference type="InterPro" id="IPR010982">
    <property type="entry name" value="Lambda_DNA-bd_dom_sf"/>
</dbReference>
<dbReference type="EMBL" id="CP107716">
    <property type="protein sequence ID" value="UYQ72525.1"/>
    <property type="molecule type" value="Genomic_DNA"/>
</dbReference>
<dbReference type="PROSITE" id="PS50943">
    <property type="entry name" value="HTH_CROC1"/>
    <property type="match status" value="1"/>
</dbReference>
<dbReference type="InterPro" id="IPR001387">
    <property type="entry name" value="Cro/C1-type_HTH"/>
</dbReference>
<evidence type="ECO:0000259" key="2">
    <source>
        <dbReference type="PROSITE" id="PS50943"/>
    </source>
</evidence>
<name>A0ABY6ITM3_9HYPH</name>
<accession>A0ABY6ITM3</accession>
<dbReference type="RefSeq" id="WP_264226155.1">
    <property type="nucleotide sequence ID" value="NZ_CP107716.1"/>
</dbReference>
<reference evidence="3" key="1">
    <citation type="submission" date="2022-10" db="EMBL/GenBank/DDBJ databases">
        <title>YIM 151497 complete genome.</title>
        <authorList>
            <person name="Chen X."/>
        </authorList>
    </citation>
    <scope>NUCLEOTIDE SEQUENCE</scope>
    <source>
        <strain evidence="3">YIM 151497</strain>
    </source>
</reference>
<dbReference type="PANTHER" id="PTHR46797:SF20">
    <property type="entry name" value="BLR4304 PROTEIN"/>
    <property type="match status" value="1"/>
</dbReference>
<evidence type="ECO:0000313" key="3">
    <source>
        <dbReference type="EMBL" id="UYQ72525.1"/>
    </source>
</evidence>
<organism evidence="3 4">
    <name type="scientific">Pelagibacterium flavum</name>
    <dbReference type="NCBI Taxonomy" id="2984530"/>
    <lineage>
        <taxon>Bacteria</taxon>
        <taxon>Pseudomonadati</taxon>
        <taxon>Pseudomonadota</taxon>
        <taxon>Alphaproteobacteria</taxon>
        <taxon>Hyphomicrobiales</taxon>
        <taxon>Devosiaceae</taxon>
        <taxon>Pelagibacterium</taxon>
    </lineage>
</organism>
<keyword evidence="1" id="KW-0238">DNA-binding</keyword>
<sequence length="207" mass="22919">MNSTLPKPSEKSSQRRSQHSIAETLRHLRQGHGFTLNELARRCALAPSTLSKIENGQMSPTYDTILSLAEGLSVDVADLFSERQTTTVSGRRTVTRAGEGVPLDTAQYDYQMLCTDLAHKQFVPLRAKIKANSAARFESMLSHPGEEFVFVLSGEIELHTQFYAPTRLAVGDSCYFDSTMGHALIKASEEDAEVLWICSRVIEPLQG</sequence>
<protein>
    <submittedName>
        <fullName evidence="3">XRE family transcriptional regulator</fullName>
    </submittedName>
</protein>
<dbReference type="Proteomes" id="UP001163882">
    <property type="component" value="Chromosome"/>
</dbReference>
<dbReference type="SMART" id="SM00530">
    <property type="entry name" value="HTH_XRE"/>
    <property type="match status" value="1"/>
</dbReference>
<dbReference type="Pfam" id="PF13560">
    <property type="entry name" value="HTH_31"/>
    <property type="match status" value="1"/>
</dbReference>
<dbReference type="Pfam" id="PF07883">
    <property type="entry name" value="Cupin_2"/>
    <property type="match status" value="1"/>
</dbReference>